<feature type="transmembrane region" description="Helical" evidence="3">
    <location>
        <begin position="52"/>
        <end position="73"/>
    </location>
</feature>
<feature type="transmembrane region" description="Helical" evidence="3">
    <location>
        <begin position="7"/>
        <end position="23"/>
    </location>
</feature>
<dbReference type="EMBL" id="PSQE01000002">
    <property type="protein sequence ID" value="RHN76323.1"/>
    <property type="molecule type" value="Genomic_DNA"/>
</dbReference>
<reference evidence="5" key="1">
    <citation type="journal article" date="2018" name="Nat. Plants">
        <title>Whole-genome landscape of Medicago truncatula symbiotic genes.</title>
        <authorList>
            <person name="Pecrix Y."/>
            <person name="Staton S.E."/>
            <person name="Sallet E."/>
            <person name="Lelandais-Briere C."/>
            <person name="Moreau S."/>
            <person name="Carrere S."/>
            <person name="Blein T."/>
            <person name="Jardinaud M.F."/>
            <person name="Latrasse D."/>
            <person name="Zouine M."/>
            <person name="Zahm M."/>
            <person name="Kreplak J."/>
            <person name="Mayjonade B."/>
            <person name="Satge C."/>
            <person name="Perez M."/>
            <person name="Cauet S."/>
            <person name="Marande W."/>
            <person name="Chantry-Darmon C."/>
            <person name="Lopez-Roques C."/>
            <person name="Bouchez O."/>
            <person name="Berard A."/>
            <person name="Debelle F."/>
            <person name="Munos S."/>
            <person name="Bendahmane A."/>
            <person name="Berges H."/>
            <person name="Niebel A."/>
            <person name="Buitink J."/>
            <person name="Frugier F."/>
            <person name="Benhamed M."/>
            <person name="Crespi M."/>
            <person name="Gouzy J."/>
            <person name="Gamas P."/>
        </authorList>
    </citation>
    <scope>NUCLEOTIDE SEQUENCE [LARGE SCALE GENOMIC DNA]</scope>
    <source>
        <strain evidence="5">cv. Jemalong A17</strain>
    </source>
</reference>
<evidence type="ECO:0000313" key="4">
    <source>
        <dbReference type="EMBL" id="RHN76323.1"/>
    </source>
</evidence>
<dbReference type="Pfam" id="PF04885">
    <property type="entry name" value="Stig1"/>
    <property type="match status" value="1"/>
</dbReference>
<evidence type="ECO:0000256" key="3">
    <source>
        <dbReference type="SAM" id="Phobius"/>
    </source>
</evidence>
<dbReference type="PANTHER" id="PTHR33227:SF60">
    <property type="entry name" value="STIG1-LIKE PROTEIN"/>
    <property type="match status" value="1"/>
</dbReference>
<comment type="caution">
    <text evidence="4">The sequence shown here is derived from an EMBL/GenBank/DDBJ whole genome shotgun (WGS) entry which is preliminary data.</text>
</comment>
<keyword evidence="3" id="KW-1133">Transmembrane helix</keyword>
<keyword evidence="3" id="KW-0812">Transmembrane</keyword>
<evidence type="ECO:0000313" key="5">
    <source>
        <dbReference type="Proteomes" id="UP000265566"/>
    </source>
</evidence>
<evidence type="ECO:0000256" key="1">
    <source>
        <dbReference type="ARBA" id="ARBA00006010"/>
    </source>
</evidence>
<keyword evidence="3" id="KW-0472">Membrane</keyword>
<accession>A0A396JJ53</accession>
<dbReference type="AlphaFoldDB" id="A0A396JJ53"/>
<dbReference type="InterPro" id="IPR006969">
    <property type="entry name" value="Stig-like"/>
</dbReference>
<proteinExistence type="inferred from homology"/>
<comment type="similarity">
    <text evidence="1">Belongs to the STIG1 family.</text>
</comment>
<keyword evidence="2" id="KW-0732">Signal</keyword>
<gene>
    <name evidence="4" type="ORF">MtrunA17_Chr2g0330771</name>
</gene>
<sequence length="183" mass="20631">MILSIDLPLFYKYLPFLLILLIQNISNKYYFYSYPTLFYLSYIALNTKTMKFIKTLFLVTLLMALGAITLSSATSSKNEEPNSLQGTSHFLSRKQNRISVSCNKYPKICNIKGSPGPNCCNNNCVNFSIDMFNCGRCGKKCSFPKICCEGKCVNPRSNEKHCGKCGNKCDNRGSCVYGMCRYA</sequence>
<evidence type="ECO:0000256" key="2">
    <source>
        <dbReference type="ARBA" id="ARBA00022729"/>
    </source>
</evidence>
<dbReference type="Gramene" id="rna12625">
    <property type="protein sequence ID" value="RHN76323.1"/>
    <property type="gene ID" value="gene12625"/>
</dbReference>
<name>A0A396JJ53_MEDTR</name>
<dbReference type="PANTHER" id="PTHR33227">
    <property type="entry name" value="STIGMA-SPECIFIC STIG1-LIKE PROTEIN 3"/>
    <property type="match status" value="1"/>
</dbReference>
<dbReference type="Proteomes" id="UP000265566">
    <property type="component" value="Chromosome 2"/>
</dbReference>
<protein>
    <submittedName>
        <fullName evidence="4">Putative stigma-specific protein Stig1</fullName>
    </submittedName>
</protein>
<organism evidence="4 5">
    <name type="scientific">Medicago truncatula</name>
    <name type="common">Barrel medic</name>
    <name type="synonym">Medicago tribuloides</name>
    <dbReference type="NCBI Taxonomy" id="3880"/>
    <lineage>
        <taxon>Eukaryota</taxon>
        <taxon>Viridiplantae</taxon>
        <taxon>Streptophyta</taxon>
        <taxon>Embryophyta</taxon>
        <taxon>Tracheophyta</taxon>
        <taxon>Spermatophyta</taxon>
        <taxon>Magnoliopsida</taxon>
        <taxon>eudicotyledons</taxon>
        <taxon>Gunneridae</taxon>
        <taxon>Pentapetalae</taxon>
        <taxon>rosids</taxon>
        <taxon>fabids</taxon>
        <taxon>Fabales</taxon>
        <taxon>Fabaceae</taxon>
        <taxon>Papilionoideae</taxon>
        <taxon>50 kb inversion clade</taxon>
        <taxon>NPAAA clade</taxon>
        <taxon>Hologalegina</taxon>
        <taxon>IRL clade</taxon>
        <taxon>Trifolieae</taxon>
        <taxon>Medicago</taxon>
    </lineage>
</organism>